<feature type="region of interest" description="Disordered" evidence="1">
    <location>
        <begin position="429"/>
        <end position="452"/>
    </location>
</feature>
<dbReference type="Pfam" id="PF01471">
    <property type="entry name" value="PG_binding_1"/>
    <property type="match status" value="1"/>
</dbReference>
<feature type="domain" description="Peptidoglycan binding-like" evidence="2">
    <location>
        <begin position="213"/>
        <end position="269"/>
    </location>
</feature>
<protein>
    <submittedName>
        <fullName evidence="3">Putative peptidoglycan binding protein</fullName>
    </submittedName>
</protein>
<evidence type="ECO:0000259" key="2">
    <source>
        <dbReference type="Pfam" id="PF01471"/>
    </source>
</evidence>
<dbReference type="Proteomes" id="UP000317422">
    <property type="component" value="Unassembled WGS sequence"/>
</dbReference>
<comment type="caution">
    <text evidence="3">The sequence shown here is derived from an EMBL/GenBank/DDBJ whole genome shotgun (WGS) entry which is preliminary data.</text>
</comment>
<accession>A0A543N2M9</accession>
<keyword evidence="4" id="KW-1185">Reference proteome</keyword>
<dbReference type="EMBL" id="VFQC01000004">
    <property type="protein sequence ID" value="TQN26081.1"/>
    <property type="molecule type" value="Genomic_DNA"/>
</dbReference>
<dbReference type="InterPro" id="IPR036366">
    <property type="entry name" value="PGBDSf"/>
</dbReference>
<dbReference type="InterPro" id="IPR002477">
    <property type="entry name" value="Peptidoglycan-bd-like"/>
</dbReference>
<sequence length="452" mass="46444">MARTVVNSLSGPVGAAPSTSSLAATARVGTVGVVAPGRSDYSAAETVHGLSTVRVDTGFHRSNSTPRLETVLPAAPWWIRFYTRLPQMQDAGHGIDECRWVCRVGTVGLVLHETANGNIGLRLQPDGLAQDPINPALDGTAVPIGQWLRVELSSDGTDTVCEVYPGHATTGPRIATWSGTALSGDMELSAYRYRRGVLLQPGDNDANLDGTPIQDRQEQLLAWNPDALPQYGADGDFGNETTTWVQNFQETHGFALVDGEIGSETGAAMDLAAAEANGDPLPSPTWLSYLAIDDATSPGPAAAPSETISFPTKGASNTSGHKASTRSLSVPLGTASSLVGGRGGSAHGGLAVTGNILGTKNTTAPVAGAVTIGGTATGAKEATDTVVGSPSVTTTEAGYKNATDAATVEVFLAGTVRQRVEPLPRLSARATPTGRVSATAIPGRISGSGTRR</sequence>
<evidence type="ECO:0000313" key="3">
    <source>
        <dbReference type="EMBL" id="TQN26081.1"/>
    </source>
</evidence>
<dbReference type="SUPFAM" id="SSF47090">
    <property type="entry name" value="PGBD-like"/>
    <property type="match status" value="1"/>
</dbReference>
<evidence type="ECO:0000313" key="4">
    <source>
        <dbReference type="Proteomes" id="UP000317422"/>
    </source>
</evidence>
<dbReference type="OrthoDB" id="3429345at2"/>
<evidence type="ECO:0000256" key="1">
    <source>
        <dbReference type="SAM" id="MobiDB-lite"/>
    </source>
</evidence>
<reference evidence="3 4" key="1">
    <citation type="submission" date="2019-06" db="EMBL/GenBank/DDBJ databases">
        <title>Sequencing the genomes of 1000 actinobacteria strains.</title>
        <authorList>
            <person name="Klenk H.-P."/>
        </authorList>
    </citation>
    <scope>NUCLEOTIDE SEQUENCE [LARGE SCALE GENOMIC DNA]</scope>
    <source>
        <strain evidence="3 4">DSM 45015</strain>
    </source>
</reference>
<proteinExistence type="predicted"/>
<dbReference type="AlphaFoldDB" id="A0A543N2M9"/>
<dbReference type="RefSeq" id="WP_141926315.1">
    <property type="nucleotide sequence ID" value="NZ_VFQC01000004.1"/>
</dbReference>
<dbReference type="Gene3D" id="1.10.101.10">
    <property type="entry name" value="PGBD-like superfamily/PGBD"/>
    <property type="match status" value="1"/>
</dbReference>
<dbReference type="InterPro" id="IPR036365">
    <property type="entry name" value="PGBD-like_sf"/>
</dbReference>
<name>A0A543N2M9_9ACTN</name>
<organism evidence="3 4">
    <name type="scientific">Haloactinospora alba</name>
    <dbReference type="NCBI Taxonomy" id="405555"/>
    <lineage>
        <taxon>Bacteria</taxon>
        <taxon>Bacillati</taxon>
        <taxon>Actinomycetota</taxon>
        <taxon>Actinomycetes</taxon>
        <taxon>Streptosporangiales</taxon>
        <taxon>Nocardiopsidaceae</taxon>
        <taxon>Haloactinospora</taxon>
    </lineage>
</organism>
<gene>
    <name evidence="3" type="ORF">FHX37_4619</name>
</gene>